<organism evidence="3 4">
    <name type="scientific">Chryseobacterium kimseyorum</name>
    <dbReference type="NCBI Taxonomy" id="2984028"/>
    <lineage>
        <taxon>Bacteria</taxon>
        <taxon>Pseudomonadati</taxon>
        <taxon>Bacteroidota</taxon>
        <taxon>Flavobacteriia</taxon>
        <taxon>Flavobacteriales</taxon>
        <taxon>Weeksellaceae</taxon>
        <taxon>Chryseobacterium group</taxon>
        <taxon>Chryseobacterium</taxon>
    </lineage>
</organism>
<sequence length="858" mass="97043">MINNRVLELLKNPKNIQSEDLHLLKEEINSFPYIQNIRALHLYGVHLYDKENYQKALSTTAAYTTDKKILYQLINGKIQQIKPEIAVEKAQTAPENIIDNPVDETPIAVSPVTENIEVAENKNLSEEKSVRNTTKNFSDHDYEAASEGLIADKPEIKHLVVKGERNRILFDGEENFLDEDNNETIDLESTLESGVIVTHKPVSNQSDISEQDKEDAIVAEELAGTSSEPEITETPLPETQVEEITDNAELNLEEILPESDLNKQEELTEAPKSAEIINEDQLDSEKVAEKVEDVSEISFQKVESFTAETEIPSEEKLNSETVSEVDKTEKISEAPKSEIIINEDQLDSEKVPEKVEDQSQISFQKVESFTAETEIPSEEKLNSETVSDVDKTEKISEAPKSEIIINEDQLDSEKVEENVEDESEISFQKVESFPAETAASNDEDIESQKNKAEELTEVPKSEVIINEDKIDSEKVAEKVNDDSELSFHGTDSFLPEVKIESNKTLENSFETPKSNINKHEDEMRRLIEEVEKRMRANKENAPEKADIHEEEIGHDISFAETQAFHVGEEQKVAEEVVVKEAEAIVEEKLEEEKSEVEIDEVKDEAPNAEPETETVSTWKPMSFEASRPDSLLNKPAEVTQPEKEVQIVEEAPKSQPIVEELPAEPKVDKTAEVEESEVVSETAENQTDVEESQDQQNGEVPVMNVSFFGSDIASLGLSYKSDQKDKADSKAEEAKMAQKKIDDSNVPGFINTWQSWLKIDRVEETPVDKTEIKNKVIESFIENNPKISQLKDEVNFVVKEKTDDISHLMTETLANLYIEQKLYSKAVNAFLILANKFPDRKEYFEAKIQEIKDSRNKN</sequence>
<proteinExistence type="predicted"/>
<dbReference type="EMBL" id="JAPDHW010000008">
    <property type="protein sequence ID" value="MCW3169370.1"/>
    <property type="molecule type" value="Genomic_DNA"/>
</dbReference>
<feature type="coiled-coil region" evidence="1">
    <location>
        <begin position="513"/>
        <end position="540"/>
    </location>
</feature>
<comment type="caution">
    <text evidence="3">The sequence shown here is derived from an EMBL/GenBank/DDBJ whole genome shotgun (WGS) entry which is preliminary data.</text>
</comment>
<evidence type="ECO:0000256" key="2">
    <source>
        <dbReference type="SAM" id="MobiDB-lite"/>
    </source>
</evidence>
<feature type="compositionally biased region" description="Acidic residues" evidence="2">
    <location>
        <begin position="592"/>
        <end position="602"/>
    </location>
</feature>
<dbReference type="RefSeq" id="WP_264750542.1">
    <property type="nucleotide sequence ID" value="NZ_JAPDHW010000008.1"/>
</dbReference>
<feature type="compositionally biased region" description="Basic and acidic residues" evidence="2">
    <location>
        <begin position="347"/>
        <end position="357"/>
    </location>
</feature>
<keyword evidence="4" id="KW-1185">Reference proteome</keyword>
<evidence type="ECO:0000256" key="1">
    <source>
        <dbReference type="SAM" id="Coils"/>
    </source>
</evidence>
<evidence type="ECO:0000313" key="4">
    <source>
        <dbReference type="Proteomes" id="UP001163731"/>
    </source>
</evidence>
<feature type="compositionally biased region" description="Polar residues" evidence="2">
    <location>
        <begin position="358"/>
        <end position="371"/>
    </location>
</feature>
<feature type="compositionally biased region" description="Basic and acidic residues" evidence="2">
    <location>
        <begin position="663"/>
        <end position="672"/>
    </location>
</feature>
<keyword evidence="1" id="KW-0175">Coiled coil</keyword>
<gene>
    <name evidence="3" type="ORF">OMO38_12645</name>
</gene>
<evidence type="ECO:0000313" key="3">
    <source>
        <dbReference type="EMBL" id="MCW3169370.1"/>
    </source>
</evidence>
<dbReference type="Proteomes" id="UP001163731">
    <property type="component" value="Unassembled WGS sequence"/>
</dbReference>
<feature type="region of interest" description="Disordered" evidence="2">
    <location>
        <begin position="309"/>
        <end position="460"/>
    </location>
</feature>
<feature type="compositionally biased region" description="Basic and acidic residues" evidence="2">
    <location>
        <begin position="446"/>
        <end position="460"/>
    </location>
</feature>
<protein>
    <submittedName>
        <fullName evidence="3">Uncharacterized protein</fullName>
    </submittedName>
</protein>
<feature type="region of interest" description="Disordered" evidence="2">
    <location>
        <begin position="589"/>
        <end position="697"/>
    </location>
</feature>
<name>A0ABT3I0A4_9FLAO</name>
<feature type="compositionally biased region" description="Basic and acidic residues" evidence="2">
    <location>
        <begin position="640"/>
        <end position="652"/>
    </location>
</feature>
<feature type="compositionally biased region" description="Basic and acidic residues" evidence="2">
    <location>
        <begin position="377"/>
        <end position="400"/>
    </location>
</feature>
<feature type="compositionally biased region" description="Basic and acidic residues" evidence="2">
    <location>
        <begin position="313"/>
        <end position="336"/>
    </location>
</feature>
<accession>A0ABT3I0A4</accession>
<reference evidence="3" key="1">
    <citation type="submission" date="2022-10" db="EMBL/GenBank/DDBJ databases">
        <title>Chryseobacterium babae sp. nov. isolated from the gut of the beetle Oryctes rhinoceros, and Chryseobacterium kimseyorum sp. nov., isolated from a stick insect rearing cage.</title>
        <authorList>
            <person name="Shelomi M."/>
            <person name="Han C.-J."/>
            <person name="Chen W.-M."/>
            <person name="Chen H.-K."/>
            <person name="Liaw S.-J."/>
            <person name="Muhle E."/>
            <person name="Clermont D."/>
        </authorList>
    </citation>
    <scope>NUCLEOTIDE SEQUENCE</scope>
    <source>
        <strain evidence="3">09-1422</strain>
    </source>
</reference>